<dbReference type="InterPro" id="IPR006674">
    <property type="entry name" value="HD_domain"/>
</dbReference>
<feature type="transmembrane region" description="Helical" evidence="1">
    <location>
        <begin position="45"/>
        <end position="63"/>
    </location>
</feature>
<accession>A0A4Y7RH72</accession>
<reference evidence="4 5" key="1">
    <citation type="journal article" date="2018" name="Environ. Microbiol.">
        <title>Novel energy conservation strategies and behaviour of Pelotomaculum schinkii driving syntrophic propionate catabolism.</title>
        <authorList>
            <person name="Hidalgo-Ahumada C.A.P."/>
            <person name="Nobu M.K."/>
            <person name="Narihiro T."/>
            <person name="Tamaki H."/>
            <person name="Liu W.T."/>
            <person name="Kamagata Y."/>
            <person name="Stams A.J.M."/>
            <person name="Imachi H."/>
            <person name="Sousa D.Z."/>
        </authorList>
    </citation>
    <scope>NUCLEOTIDE SEQUENCE [LARGE SCALE GENOMIC DNA]</scope>
    <source>
        <strain evidence="4 5">HH</strain>
    </source>
</reference>
<dbReference type="InterPro" id="IPR048430">
    <property type="entry name" value="MASE9"/>
</dbReference>
<evidence type="ECO:0000313" key="5">
    <source>
        <dbReference type="Proteomes" id="UP000298324"/>
    </source>
</evidence>
<feature type="transmembrane region" description="Helical" evidence="1">
    <location>
        <begin position="20"/>
        <end position="38"/>
    </location>
</feature>
<evidence type="ECO:0000313" key="4">
    <source>
        <dbReference type="EMBL" id="TEB08042.1"/>
    </source>
</evidence>
<feature type="transmembrane region" description="Helical" evidence="1">
    <location>
        <begin position="112"/>
        <end position="130"/>
    </location>
</feature>
<protein>
    <submittedName>
        <fullName evidence="4">Cyclic di-GMP phosphodiesterase response regulator RpfG</fullName>
        <ecNumber evidence="4">3.1.4.52</ecNumber>
    </submittedName>
</protein>
<dbReference type="SMART" id="SM00471">
    <property type="entry name" value="HDc"/>
    <property type="match status" value="1"/>
</dbReference>
<feature type="transmembrane region" description="Helical" evidence="1">
    <location>
        <begin position="75"/>
        <end position="100"/>
    </location>
</feature>
<gene>
    <name evidence="4" type="primary">rpfG_2</name>
    <name evidence="4" type="ORF">Psch_01597</name>
</gene>
<sequence length="428" mass="48418">MSVDSVKKHKYSGLINPAGIFQFIINLLGLYLIFKAALVWNTDMLWVYIFWLLFSTATELKPISMPNNDQLTVSFAVHISALILFGVPIAILSSTVANIITDIVGRRGWKKMLFNVNQYAVTIYCSWFIYHLVRSGSGPLELKADFLAMVLSCLTYVVVNFLLVSTVISLSQGTRWLRQLTNDVKLEMIHFVTLVPVSLLIVILYNYEPLSIIILLLPLAMAHFSFDNYMTLRTETKNTIEVLADIIDKRDAYTAQHSYRVANYCEAIAHKLKLNQSDYETLITAARVHDLGKISVPDSILLKNQRLQPEERNLIIDHAMIGFTILSNLRFYKSGAKFVFHHHERYDGTGYPHGLKGDQIPLGARIMAVADSYDAMTSDRPYRKAMSVEEALTEIINNSGTQFDPSIVEVFVQIVRNELGVKLKSDAI</sequence>
<dbReference type="EMBL" id="QFGA01000001">
    <property type="protein sequence ID" value="TEB08042.1"/>
    <property type="molecule type" value="Genomic_DNA"/>
</dbReference>
<proteinExistence type="predicted"/>
<dbReference type="InterPro" id="IPR006675">
    <property type="entry name" value="HDIG_dom"/>
</dbReference>
<dbReference type="CDD" id="cd00077">
    <property type="entry name" value="HDc"/>
    <property type="match status" value="1"/>
</dbReference>
<feature type="transmembrane region" description="Helical" evidence="1">
    <location>
        <begin position="188"/>
        <end position="205"/>
    </location>
</feature>
<keyword evidence="1" id="KW-1133">Transmembrane helix</keyword>
<dbReference type="InterPro" id="IPR037522">
    <property type="entry name" value="HD_GYP_dom"/>
</dbReference>
<keyword evidence="5" id="KW-1185">Reference proteome</keyword>
<comment type="caution">
    <text evidence="4">The sequence shown here is derived from an EMBL/GenBank/DDBJ whole genome shotgun (WGS) entry which is preliminary data.</text>
</comment>
<dbReference type="Proteomes" id="UP000298324">
    <property type="component" value="Unassembled WGS sequence"/>
</dbReference>
<keyword evidence="4" id="KW-0378">Hydrolase</keyword>
<dbReference type="EC" id="3.1.4.52" evidence="4"/>
<keyword evidence="1" id="KW-0812">Transmembrane</keyword>
<dbReference type="SUPFAM" id="SSF109604">
    <property type="entry name" value="HD-domain/PDEase-like"/>
    <property type="match status" value="1"/>
</dbReference>
<dbReference type="PROSITE" id="PS51832">
    <property type="entry name" value="HD_GYP"/>
    <property type="match status" value="1"/>
</dbReference>
<feature type="transmembrane region" description="Helical" evidence="1">
    <location>
        <begin position="211"/>
        <end position="230"/>
    </location>
</feature>
<dbReference type="GO" id="GO:0071111">
    <property type="term" value="F:cyclic-guanylate-specific phosphodiesterase activity"/>
    <property type="evidence" value="ECO:0007669"/>
    <property type="project" value="UniProtKB-EC"/>
</dbReference>
<dbReference type="Gene3D" id="1.10.3210.10">
    <property type="entry name" value="Hypothetical protein af1432"/>
    <property type="match status" value="1"/>
</dbReference>
<evidence type="ECO:0000259" key="2">
    <source>
        <dbReference type="PROSITE" id="PS51831"/>
    </source>
</evidence>
<dbReference type="InterPro" id="IPR052020">
    <property type="entry name" value="Cyclic_di-GMP/3'3'-cGAMP_PDE"/>
</dbReference>
<feature type="transmembrane region" description="Helical" evidence="1">
    <location>
        <begin position="146"/>
        <end position="168"/>
    </location>
</feature>
<keyword evidence="1" id="KW-0472">Membrane</keyword>
<dbReference type="NCBIfam" id="TIGR00277">
    <property type="entry name" value="HDIG"/>
    <property type="match status" value="1"/>
</dbReference>
<dbReference type="Pfam" id="PF13487">
    <property type="entry name" value="HD_5"/>
    <property type="match status" value="1"/>
</dbReference>
<feature type="domain" description="HD" evidence="2">
    <location>
        <begin position="254"/>
        <end position="376"/>
    </location>
</feature>
<feature type="domain" description="HD-GYP" evidence="3">
    <location>
        <begin position="232"/>
        <end position="427"/>
    </location>
</feature>
<dbReference type="AlphaFoldDB" id="A0A4Y7RH72"/>
<name>A0A4Y7RH72_9FIRM</name>
<dbReference type="PROSITE" id="PS51831">
    <property type="entry name" value="HD"/>
    <property type="match status" value="1"/>
</dbReference>
<dbReference type="PANTHER" id="PTHR45228">
    <property type="entry name" value="CYCLIC DI-GMP PHOSPHODIESTERASE TM_0186-RELATED"/>
    <property type="match status" value="1"/>
</dbReference>
<dbReference type="InterPro" id="IPR003607">
    <property type="entry name" value="HD/PDEase_dom"/>
</dbReference>
<organism evidence="4 5">
    <name type="scientific">Pelotomaculum schinkii</name>
    <dbReference type="NCBI Taxonomy" id="78350"/>
    <lineage>
        <taxon>Bacteria</taxon>
        <taxon>Bacillati</taxon>
        <taxon>Bacillota</taxon>
        <taxon>Clostridia</taxon>
        <taxon>Eubacteriales</taxon>
        <taxon>Desulfotomaculaceae</taxon>
        <taxon>Pelotomaculum</taxon>
    </lineage>
</organism>
<dbReference type="RefSeq" id="WP_190239793.1">
    <property type="nucleotide sequence ID" value="NZ_QFGA01000001.1"/>
</dbReference>
<dbReference type="Pfam" id="PF20972">
    <property type="entry name" value="MASE9"/>
    <property type="match status" value="1"/>
</dbReference>
<evidence type="ECO:0000259" key="3">
    <source>
        <dbReference type="PROSITE" id="PS51832"/>
    </source>
</evidence>
<evidence type="ECO:0000256" key="1">
    <source>
        <dbReference type="SAM" id="Phobius"/>
    </source>
</evidence>